<dbReference type="STRING" id="48003.BLA55_03335"/>
<dbReference type="Proteomes" id="UP000184322">
    <property type="component" value="Chromosome"/>
</dbReference>
<dbReference type="InterPro" id="IPR011060">
    <property type="entry name" value="RibuloseP-bd_barrel"/>
</dbReference>
<dbReference type="Pfam" id="PF00834">
    <property type="entry name" value="Ribul_P_3_epim"/>
    <property type="match status" value="1"/>
</dbReference>
<dbReference type="InterPro" id="IPR000056">
    <property type="entry name" value="Ribul_P_3_epim-like"/>
</dbReference>
<proteinExistence type="predicted"/>
<dbReference type="AlphaFoldDB" id="A0A1L4FSR7"/>
<reference evidence="4" key="1">
    <citation type="submission" date="2016-10" db="EMBL/GenBank/DDBJ databases">
        <authorList>
            <person name="Beylefeld A."/>
            <person name="Abolnik C."/>
        </authorList>
    </citation>
    <scope>NUCLEOTIDE SEQUENCE [LARGE SCALE GENOMIC DNA]</scope>
    <source>
        <strain evidence="4">B359_6</strain>
    </source>
</reference>
<evidence type="ECO:0000313" key="4">
    <source>
        <dbReference type="Proteomes" id="UP000184322"/>
    </source>
</evidence>
<evidence type="ECO:0008006" key="5">
    <source>
        <dbReference type="Google" id="ProtNLM"/>
    </source>
</evidence>
<evidence type="ECO:0000313" key="3">
    <source>
        <dbReference type="EMBL" id="APJ38667.1"/>
    </source>
</evidence>
<dbReference type="GO" id="GO:0005975">
    <property type="term" value="P:carbohydrate metabolic process"/>
    <property type="evidence" value="ECO:0007669"/>
    <property type="project" value="InterPro"/>
</dbReference>
<keyword evidence="2" id="KW-0413">Isomerase</keyword>
<dbReference type="EMBL" id="CP017813">
    <property type="protein sequence ID" value="APJ38667.1"/>
    <property type="molecule type" value="Genomic_DNA"/>
</dbReference>
<dbReference type="Gene3D" id="3.20.20.70">
    <property type="entry name" value="Aldolase class I"/>
    <property type="match status" value="1"/>
</dbReference>
<protein>
    <recommendedName>
        <fullName evidence="5">Ribulose-phosphate 3-epimerase</fullName>
    </recommendedName>
</protein>
<name>A0A1L4FSR7_9BACT</name>
<keyword evidence="1" id="KW-0479">Metal-binding</keyword>
<evidence type="ECO:0000256" key="1">
    <source>
        <dbReference type="ARBA" id="ARBA00022723"/>
    </source>
</evidence>
<dbReference type="PANTHER" id="PTHR11749">
    <property type="entry name" value="RIBULOSE-5-PHOSPHATE-3-EPIMERASE"/>
    <property type="match status" value="1"/>
</dbReference>
<dbReference type="GO" id="GO:0016857">
    <property type="term" value="F:racemase and epimerase activity, acting on carbohydrates and derivatives"/>
    <property type="evidence" value="ECO:0007669"/>
    <property type="project" value="InterPro"/>
</dbReference>
<dbReference type="RefSeq" id="WP_073372672.1">
    <property type="nucleotide sequence ID" value="NZ_CP017813.1"/>
</dbReference>
<sequence>MKYSQSLCALNLFKAEAQIDQLVHDGLEYIHLDLVDYHYAPSFGLNFQTIDYIINKYPELNYDIHAMVDDIEIYLPQIHKMKIQRVSFPMDKADVNLLNKLKKLYQPIQFGIMIEAHNLVDPELINACDFVVLMTIDKIGGTGVKLNPTLLDKVAQIRESKPQMMIISDGGLRVENAHLFKQVNVNVAVGGSIILNYPHEKYENFMDYWNNEVDLERD</sequence>
<dbReference type="InterPro" id="IPR013785">
    <property type="entry name" value="Aldolase_TIM"/>
</dbReference>
<dbReference type="OrthoDB" id="398423at2"/>
<gene>
    <name evidence="3" type="ORF">BLA55_03335</name>
</gene>
<dbReference type="GO" id="GO:0046872">
    <property type="term" value="F:metal ion binding"/>
    <property type="evidence" value="ECO:0007669"/>
    <property type="project" value="UniProtKB-KW"/>
</dbReference>
<organism evidence="3 4">
    <name type="scientific">Mycoplasmopsis pullorum</name>
    <dbReference type="NCBI Taxonomy" id="48003"/>
    <lineage>
        <taxon>Bacteria</taxon>
        <taxon>Bacillati</taxon>
        <taxon>Mycoplasmatota</taxon>
        <taxon>Mycoplasmoidales</taxon>
        <taxon>Metamycoplasmataceae</taxon>
        <taxon>Mycoplasmopsis</taxon>
    </lineage>
</organism>
<keyword evidence="4" id="KW-1185">Reference proteome</keyword>
<dbReference type="SUPFAM" id="SSF51366">
    <property type="entry name" value="Ribulose-phoshate binding barrel"/>
    <property type="match status" value="1"/>
</dbReference>
<accession>A0A1L4FSR7</accession>
<evidence type="ECO:0000256" key="2">
    <source>
        <dbReference type="ARBA" id="ARBA00023235"/>
    </source>
</evidence>
<dbReference type="KEGG" id="mpul:BLA55_03335"/>